<evidence type="ECO:0000256" key="1">
    <source>
        <dbReference type="SAM" id="Phobius"/>
    </source>
</evidence>
<name>A0A4S5BIE4_9BURK</name>
<dbReference type="AlphaFoldDB" id="A0A4S5BIE4"/>
<dbReference type="RefSeq" id="WP_136407264.1">
    <property type="nucleotide sequence ID" value="NZ_SSWX01000019.1"/>
</dbReference>
<organism evidence="2 3">
    <name type="scientific">Lampropedia aestuarii</name>
    <dbReference type="NCBI Taxonomy" id="2562762"/>
    <lineage>
        <taxon>Bacteria</taxon>
        <taxon>Pseudomonadati</taxon>
        <taxon>Pseudomonadota</taxon>
        <taxon>Betaproteobacteria</taxon>
        <taxon>Burkholderiales</taxon>
        <taxon>Comamonadaceae</taxon>
        <taxon>Lampropedia</taxon>
    </lineage>
</organism>
<protein>
    <submittedName>
        <fullName evidence="2">DUF3014 domain-containing protein</fullName>
    </submittedName>
</protein>
<keyword evidence="1" id="KW-0472">Membrane</keyword>
<keyword evidence="1" id="KW-1133">Transmembrane helix</keyword>
<accession>A0A4S5BIE4</accession>
<dbReference type="Proteomes" id="UP000306236">
    <property type="component" value="Unassembled WGS sequence"/>
</dbReference>
<evidence type="ECO:0000313" key="2">
    <source>
        <dbReference type="EMBL" id="THJ31899.1"/>
    </source>
</evidence>
<keyword evidence="1" id="KW-0812">Transmembrane</keyword>
<dbReference type="Pfam" id="PF11219">
    <property type="entry name" value="DUF3014"/>
    <property type="match status" value="1"/>
</dbReference>
<sequence length="343" mass="38151">MGQRIRANAQGLEHSRRSRPLFWGLLALLIVAIVAVGWWVWRSPEDAKRELQNLQTNAQALISGSQTTHAATEDDQLNASELAAKDPTTPEQVPDNALPLEAEEPLNPIEAPIELASSPLPTLENSDSSISNALSAWGVTQQARSMIRNEQFVRRFVATVDNLTSARAPSAMWPVFPTDPRFTVQEGEGGTETRIAQANSARYNLAVQFMENLNVDQAAKDYKHFYPLFQQAYEDLGYPNRYFNDRLIAVIDHLLLAPEPLNPHVNLMPVRGQIPSEQPWVRYQFEDPQLEALSAGQKILVRMGPDNARKVKSKLRELRSAIASTAAPAQTTLQRGEVVSGTR</sequence>
<gene>
    <name evidence="2" type="ORF">E8K88_13810</name>
</gene>
<dbReference type="OrthoDB" id="5502479at2"/>
<proteinExistence type="predicted"/>
<keyword evidence="3" id="KW-1185">Reference proteome</keyword>
<dbReference type="EMBL" id="SSWX01000019">
    <property type="protein sequence ID" value="THJ31899.1"/>
    <property type="molecule type" value="Genomic_DNA"/>
</dbReference>
<dbReference type="InterPro" id="IPR021382">
    <property type="entry name" value="DUF3014"/>
</dbReference>
<comment type="caution">
    <text evidence="2">The sequence shown here is derived from an EMBL/GenBank/DDBJ whole genome shotgun (WGS) entry which is preliminary data.</text>
</comment>
<evidence type="ECO:0000313" key="3">
    <source>
        <dbReference type="Proteomes" id="UP000306236"/>
    </source>
</evidence>
<reference evidence="2 3" key="1">
    <citation type="submission" date="2019-04" db="EMBL/GenBank/DDBJ databases">
        <title>Lampropedia sp YIM MLB12 draf genome.</title>
        <authorList>
            <person name="Wang Y.-X."/>
        </authorList>
    </citation>
    <scope>NUCLEOTIDE SEQUENCE [LARGE SCALE GENOMIC DNA]</scope>
    <source>
        <strain evidence="2 3">YIM MLB12</strain>
    </source>
</reference>
<feature type="transmembrane region" description="Helical" evidence="1">
    <location>
        <begin position="21"/>
        <end position="41"/>
    </location>
</feature>